<comment type="caution">
    <text evidence="2">The sequence shown here is derived from an EMBL/GenBank/DDBJ whole genome shotgun (WGS) entry which is preliminary data.</text>
</comment>
<keyword evidence="3" id="KW-1185">Reference proteome</keyword>
<evidence type="ECO:0000313" key="3">
    <source>
        <dbReference type="Proteomes" id="UP000245119"/>
    </source>
</evidence>
<sequence length="59" mass="7036">MYPQCPQHLQNLSSGKRKDNELQTRLRQHMIQGRIDEHVIRNMDKRQVHVFTSLCFSAD</sequence>
<name>A0A2T7PEV5_POMCA</name>
<evidence type="ECO:0000313" key="2">
    <source>
        <dbReference type="EMBL" id="PVD31948.1"/>
    </source>
</evidence>
<dbReference type="EMBL" id="PZQS01000004">
    <property type="protein sequence ID" value="PVD31948.1"/>
    <property type="molecule type" value="Genomic_DNA"/>
</dbReference>
<gene>
    <name evidence="2" type="ORF">C0Q70_07374</name>
</gene>
<dbReference type="AlphaFoldDB" id="A0A2T7PEV5"/>
<proteinExistence type="predicted"/>
<feature type="region of interest" description="Disordered" evidence="1">
    <location>
        <begin position="1"/>
        <end position="20"/>
    </location>
</feature>
<reference evidence="2 3" key="1">
    <citation type="submission" date="2018-04" db="EMBL/GenBank/DDBJ databases">
        <title>The genome of golden apple snail Pomacea canaliculata provides insight into stress tolerance and invasive adaptation.</title>
        <authorList>
            <person name="Liu C."/>
            <person name="Liu B."/>
            <person name="Ren Y."/>
            <person name="Zhang Y."/>
            <person name="Wang H."/>
            <person name="Li S."/>
            <person name="Jiang F."/>
            <person name="Yin L."/>
            <person name="Zhang G."/>
            <person name="Qian W."/>
            <person name="Fan W."/>
        </authorList>
    </citation>
    <scope>NUCLEOTIDE SEQUENCE [LARGE SCALE GENOMIC DNA]</scope>
    <source>
        <strain evidence="2">SZHN2017</strain>
        <tissue evidence="2">Muscle</tissue>
    </source>
</reference>
<evidence type="ECO:0000256" key="1">
    <source>
        <dbReference type="SAM" id="MobiDB-lite"/>
    </source>
</evidence>
<protein>
    <submittedName>
        <fullName evidence="2">Uncharacterized protein</fullName>
    </submittedName>
</protein>
<accession>A0A2T7PEV5</accession>
<organism evidence="2 3">
    <name type="scientific">Pomacea canaliculata</name>
    <name type="common">Golden apple snail</name>
    <dbReference type="NCBI Taxonomy" id="400727"/>
    <lineage>
        <taxon>Eukaryota</taxon>
        <taxon>Metazoa</taxon>
        <taxon>Spiralia</taxon>
        <taxon>Lophotrochozoa</taxon>
        <taxon>Mollusca</taxon>
        <taxon>Gastropoda</taxon>
        <taxon>Caenogastropoda</taxon>
        <taxon>Architaenioglossa</taxon>
        <taxon>Ampullarioidea</taxon>
        <taxon>Ampullariidae</taxon>
        <taxon>Pomacea</taxon>
    </lineage>
</organism>
<dbReference type="Proteomes" id="UP000245119">
    <property type="component" value="Linkage Group LG4"/>
</dbReference>